<keyword evidence="1" id="KW-1133">Transmembrane helix</keyword>
<proteinExistence type="predicted"/>
<sequence>MLALLVLVLGRLAAATPYPIVLDAFASGISYTPSSPGVARNVWNATFTDTPWSTWVNGTDNVGWGEGYRIVRMDDFAAPRAPNSTTTERYKCGGPDCPARAEFNLYGTGIEFWGYWGAPGSVEEQGGAAVLDIWNNTVMQSSGSVNGEYDSSVPIKLGEAKAMLGNHTFALVPLWGTVALTHMVVYMDLAGSPEAIAASESNPTILNLAVPTNTSEPHPYAAKNPAVPMVLEQNWVPGNAVGWDSTQPNKNYTRMGTWESNARLSLSIAAGYRFLRVNGTSGWNHGTFRVDIFPPPPGRIGTEYHTTSVSWNTPNTTFYATALDPAQAYDVSFTNLGSIGGDSTYLWFDVHAFELWPAAQGARVSKRIIGGAVGGALGFILLLLAAGAGFWRWRKGKKGKSKMTEVDAGAVPFFPPSYNEEWGAAAFASSAAPVSPVALASTPASAPAAATATPATLPAMGPTQLEEYREIIKTAAYRGTVTREA</sequence>
<feature type="transmembrane region" description="Helical" evidence="1">
    <location>
        <begin position="368"/>
        <end position="393"/>
    </location>
</feature>
<evidence type="ECO:0000256" key="2">
    <source>
        <dbReference type="SAM" id="SignalP"/>
    </source>
</evidence>
<reference evidence="3" key="1">
    <citation type="journal article" date="2023" name="BMC Genomics">
        <title>Chromosome-level genome assemblies of Cutaneotrichosporon spp. (Trichosporonales, Basidiomycota) reveal imbalanced evolution between nucleotide sequences and chromosome synteny.</title>
        <authorList>
            <person name="Kobayashi Y."/>
            <person name="Kayamori A."/>
            <person name="Aoki K."/>
            <person name="Shiwa Y."/>
            <person name="Matsutani M."/>
            <person name="Fujita N."/>
            <person name="Sugita T."/>
            <person name="Iwasaki W."/>
            <person name="Tanaka N."/>
            <person name="Takashima M."/>
        </authorList>
    </citation>
    <scope>NUCLEOTIDE SEQUENCE</scope>
    <source>
        <strain evidence="3">HIS016</strain>
    </source>
</reference>
<dbReference type="AlphaFoldDB" id="A0AAD3YDG0"/>
<evidence type="ECO:0000313" key="3">
    <source>
        <dbReference type="EMBL" id="GMK58133.1"/>
    </source>
</evidence>
<keyword evidence="4" id="KW-1185">Reference proteome</keyword>
<feature type="signal peptide" evidence="2">
    <location>
        <begin position="1"/>
        <end position="15"/>
    </location>
</feature>
<evidence type="ECO:0000256" key="1">
    <source>
        <dbReference type="SAM" id="Phobius"/>
    </source>
</evidence>
<gene>
    <name evidence="3" type="ORF">CspeluHIS016_0501650</name>
</gene>
<organism evidence="3 4">
    <name type="scientific">Cutaneotrichosporon spelunceum</name>
    <dbReference type="NCBI Taxonomy" id="1672016"/>
    <lineage>
        <taxon>Eukaryota</taxon>
        <taxon>Fungi</taxon>
        <taxon>Dikarya</taxon>
        <taxon>Basidiomycota</taxon>
        <taxon>Agaricomycotina</taxon>
        <taxon>Tremellomycetes</taxon>
        <taxon>Trichosporonales</taxon>
        <taxon>Trichosporonaceae</taxon>
        <taxon>Cutaneotrichosporon</taxon>
    </lineage>
</organism>
<dbReference type="Proteomes" id="UP001222932">
    <property type="component" value="Unassembled WGS sequence"/>
</dbReference>
<dbReference type="EMBL" id="BTCM01000005">
    <property type="protein sequence ID" value="GMK58133.1"/>
    <property type="molecule type" value="Genomic_DNA"/>
</dbReference>
<keyword evidence="1" id="KW-0472">Membrane</keyword>
<comment type="caution">
    <text evidence="3">The sequence shown here is derived from an EMBL/GenBank/DDBJ whole genome shotgun (WGS) entry which is preliminary data.</text>
</comment>
<keyword evidence="2" id="KW-0732">Signal</keyword>
<evidence type="ECO:0000313" key="4">
    <source>
        <dbReference type="Proteomes" id="UP001222932"/>
    </source>
</evidence>
<reference evidence="3" key="2">
    <citation type="submission" date="2023-06" db="EMBL/GenBank/DDBJ databases">
        <authorList>
            <person name="Kobayashi Y."/>
            <person name="Kayamori A."/>
            <person name="Aoki K."/>
            <person name="Shiwa Y."/>
            <person name="Fujita N."/>
            <person name="Sugita T."/>
            <person name="Iwasaki W."/>
            <person name="Tanaka N."/>
            <person name="Takashima M."/>
        </authorList>
    </citation>
    <scope>NUCLEOTIDE SEQUENCE</scope>
    <source>
        <strain evidence="3">HIS016</strain>
    </source>
</reference>
<name>A0AAD3YDG0_9TREE</name>
<accession>A0AAD3YDG0</accession>
<protein>
    <submittedName>
        <fullName evidence="3">Uncharacterized protein</fullName>
    </submittedName>
</protein>
<keyword evidence="1" id="KW-0812">Transmembrane</keyword>
<feature type="chain" id="PRO_5042136175" evidence="2">
    <location>
        <begin position="16"/>
        <end position="485"/>
    </location>
</feature>